<comment type="caution">
    <text evidence="1">The sequence shown here is derived from an EMBL/GenBank/DDBJ whole genome shotgun (WGS) entry which is preliminary data.</text>
</comment>
<sequence length="62" mass="6596">MNLDKCGLSTVDRRVCCVTLSSIDLMRNSMLLILSANKFLSLPDDSDGVGASAFGLLCSVID</sequence>
<proteinExistence type="predicted"/>
<dbReference type="Proteomes" id="UP001151699">
    <property type="component" value="Chromosome B"/>
</dbReference>
<evidence type="ECO:0000313" key="1">
    <source>
        <dbReference type="EMBL" id="KAJ6640529.1"/>
    </source>
</evidence>
<gene>
    <name evidence="1" type="ORF">Bhyg_05458</name>
</gene>
<dbReference type="AlphaFoldDB" id="A0A9Q0S126"/>
<reference evidence="1" key="1">
    <citation type="submission" date="2022-07" db="EMBL/GenBank/DDBJ databases">
        <authorList>
            <person name="Trinca V."/>
            <person name="Uliana J.V.C."/>
            <person name="Torres T.T."/>
            <person name="Ward R.J."/>
            <person name="Monesi N."/>
        </authorList>
    </citation>
    <scope>NUCLEOTIDE SEQUENCE</scope>
    <source>
        <strain evidence="1">HSMRA1968</strain>
        <tissue evidence="1">Whole embryos</tissue>
    </source>
</reference>
<protein>
    <submittedName>
        <fullName evidence="1">Uncharacterized protein</fullName>
    </submittedName>
</protein>
<dbReference type="EMBL" id="WJQU01000002">
    <property type="protein sequence ID" value="KAJ6640529.1"/>
    <property type="molecule type" value="Genomic_DNA"/>
</dbReference>
<evidence type="ECO:0000313" key="2">
    <source>
        <dbReference type="Proteomes" id="UP001151699"/>
    </source>
</evidence>
<name>A0A9Q0S126_9DIPT</name>
<organism evidence="1 2">
    <name type="scientific">Pseudolycoriella hygida</name>
    <dbReference type="NCBI Taxonomy" id="35572"/>
    <lineage>
        <taxon>Eukaryota</taxon>
        <taxon>Metazoa</taxon>
        <taxon>Ecdysozoa</taxon>
        <taxon>Arthropoda</taxon>
        <taxon>Hexapoda</taxon>
        <taxon>Insecta</taxon>
        <taxon>Pterygota</taxon>
        <taxon>Neoptera</taxon>
        <taxon>Endopterygota</taxon>
        <taxon>Diptera</taxon>
        <taxon>Nematocera</taxon>
        <taxon>Sciaroidea</taxon>
        <taxon>Sciaridae</taxon>
        <taxon>Pseudolycoriella</taxon>
    </lineage>
</organism>
<accession>A0A9Q0S126</accession>
<keyword evidence="2" id="KW-1185">Reference proteome</keyword>